<evidence type="ECO:0000259" key="1">
    <source>
        <dbReference type="PROSITE" id="PS50144"/>
    </source>
</evidence>
<dbReference type="InterPro" id="IPR002083">
    <property type="entry name" value="MATH/TRAF_dom"/>
</dbReference>
<proteinExistence type="predicted"/>
<keyword evidence="3" id="KW-1185">Reference proteome</keyword>
<dbReference type="SUPFAM" id="SSF49599">
    <property type="entry name" value="TRAF domain-like"/>
    <property type="match status" value="1"/>
</dbReference>
<reference evidence="2 3" key="1">
    <citation type="submission" date="2024-10" db="EMBL/GenBank/DDBJ databases">
        <authorList>
            <person name="Kim D."/>
        </authorList>
    </citation>
    <scope>NUCLEOTIDE SEQUENCE [LARGE SCALE GENOMIC DNA]</scope>
    <source>
        <strain evidence="2">BH-2024</strain>
    </source>
</reference>
<dbReference type="Gene3D" id="2.60.210.10">
    <property type="entry name" value="Apoptosis, Tumor Necrosis Factor Receptor Associated Protein 2, Chain A"/>
    <property type="match status" value="1"/>
</dbReference>
<name>A0ABD2J540_9BILA</name>
<dbReference type="SMART" id="SM00061">
    <property type="entry name" value="MATH"/>
    <property type="match status" value="1"/>
</dbReference>
<comment type="caution">
    <text evidence="2">The sequence shown here is derived from an EMBL/GenBank/DDBJ whole genome shotgun (WGS) entry which is preliminary data.</text>
</comment>
<evidence type="ECO:0000313" key="3">
    <source>
        <dbReference type="Proteomes" id="UP001620626"/>
    </source>
</evidence>
<protein>
    <recommendedName>
        <fullName evidence="1">MATH domain-containing protein</fullName>
    </recommendedName>
</protein>
<sequence>MFRELLDDKLTLAIDLTLKKAEAMDKKVSAPEQNNSFGTISMEIEKVSKFLRENLYSNRTSKTVYLKGFPWQIMANVNPNPHGVDNTDGSTELYLGFYLWCTSLKRENWSCKCSSATLRIVSQFSADWDIRRAFARDTVFNNSLTTFGFSNFIAFAELWTRPKAYTTQKRTK</sequence>
<dbReference type="AlphaFoldDB" id="A0ABD2J540"/>
<dbReference type="EMBL" id="JBICBT010001056">
    <property type="protein sequence ID" value="KAL3085645.1"/>
    <property type="molecule type" value="Genomic_DNA"/>
</dbReference>
<accession>A0ABD2J540</accession>
<dbReference type="PROSITE" id="PS50144">
    <property type="entry name" value="MATH"/>
    <property type="match status" value="1"/>
</dbReference>
<dbReference type="InterPro" id="IPR008974">
    <property type="entry name" value="TRAF-like"/>
</dbReference>
<gene>
    <name evidence="2" type="ORF">niasHT_037386</name>
</gene>
<evidence type="ECO:0000313" key="2">
    <source>
        <dbReference type="EMBL" id="KAL3085645.1"/>
    </source>
</evidence>
<organism evidence="2 3">
    <name type="scientific">Heterodera trifolii</name>
    <dbReference type="NCBI Taxonomy" id="157864"/>
    <lineage>
        <taxon>Eukaryota</taxon>
        <taxon>Metazoa</taxon>
        <taxon>Ecdysozoa</taxon>
        <taxon>Nematoda</taxon>
        <taxon>Chromadorea</taxon>
        <taxon>Rhabditida</taxon>
        <taxon>Tylenchina</taxon>
        <taxon>Tylenchomorpha</taxon>
        <taxon>Tylenchoidea</taxon>
        <taxon>Heteroderidae</taxon>
        <taxon>Heteroderinae</taxon>
        <taxon>Heterodera</taxon>
    </lineage>
</organism>
<dbReference type="Pfam" id="PF22486">
    <property type="entry name" value="MATH_2"/>
    <property type="match status" value="1"/>
</dbReference>
<feature type="domain" description="MATH" evidence="1">
    <location>
        <begin position="37"/>
        <end position="172"/>
    </location>
</feature>
<dbReference type="Proteomes" id="UP001620626">
    <property type="component" value="Unassembled WGS sequence"/>
</dbReference>